<keyword evidence="2" id="KW-0479">Metal-binding</keyword>
<proteinExistence type="predicted"/>
<dbReference type="AlphaFoldDB" id="A0A081RNV7"/>
<evidence type="ECO:0000256" key="1">
    <source>
        <dbReference type="ARBA" id="ARBA00022670"/>
    </source>
</evidence>
<evidence type="ECO:0000256" key="3">
    <source>
        <dbReference type="ARBA" id="ARBA00022801"/>
    </source>
</evidence>
<reference evidence="6 7" key="1">
    <citation type="submission" date="2014-06" db="EMBL/GenBank/DDBJ databases">
        <authorList>
            <person name="Ngugi D.K."/>
            <person name="Blom J."/>
            <person name="Alam I."/>
            <person name="Rashid M."/>
            <person name="Ba Alawi W."/>
            <person name="Zhang G."/>
            <person name="Hikmawan T."/>
            <person name="Guan Y."/>
            <person name="Antunes A."/>
            <person name="Siam R."/>
            <person name="ElDorry H."/>
            <person name="Bajic V."/>
            <person name="Stingl U."/>
        </authorList>
    </citation>
    <scope>NUCLEOTIDE SEQUENCE [LARGE SCALE GENOMIC DNA]</scope>
    <source>
        <strain evidence="6">SCGC AAA799-N04</strain>
    </source>
</reference>
<dbReference type="InterPro" id="IPR021190">
    <property type="entry name" value="Pept_M10A"/>
</dbReference>
<keyword evidence="3" id="KW-0378">Hydrolase</keyword>
<dbReference type="Proteomes" id="UP000028059">
    <property type="component" value="Unassembled WGS sequence"/>
</dbReference>
<evidence type="ECO:0000259" key="5">
    <source>
        <dbReference type="Pfam" id="PF00413"/>
    </source>
</evidence>
<gene>
    <name evidence="6" type="ORF">AAA799N04_00550</name>
</gene>
<organism evidence="6 7">
    <name type="scientific">Marine Group I thaumarchaeote SCGC AAA799-N04</name>
    <dbReference type="NCBI Taxonomy" id="1502293"/>
    <lineage>
        <taxon>Archaea</taxon>
        <taxon>Nitrososphaerota</taxon>
        <taxon>Marine Group I</taxon>
    </lineage>
</organism>
<dbReference type="GO" id="GO:0008270">
    <property type="term" value="F:zinc ion binding"/>
    <property type="evidence" value="ECO:0007669"/>
    <property type="project" value="InterPro"/>
</dbReference>
<evidence type="ECO:0000313" key="6">
    <source>
        <dbReference type="EMBL" id="KEQ56880.1"/>
    </source>
</evidence>
<evidence type="ECO:0000313" key="7">
    <source>
        <dbReference type="Proteomes" id="UP000028059"/>
    </source>
</evidence>
<accession>A0A081RNV7</accession>
<evidence type="ECO:0000256" key="4">
    <source>
        <dbReference type="ARBA" id="ARBA00022833"/>
    </source>
</evidence>
<dbReference type="Gene3D" id="3.40.390.10">
    <property type="entry name" value="Collagenase (Catalytic Domain)"/>
    <property type="match status" value="1"/>
</dbReference>
<dbReference type="InterPro" id="IPR001818">
    <property type="entry name" value="Pept_M10_metallopeptidase"/>
</dbReference>
<sequence length="194" mass="21823">MTTKTIKTRTKSFGILMLFAAVFSMSYAISEVAATTPNYHGHKWFWEETDYRYASFSGLNISQTQAYGALDAARTEISSASDYHADKVSSGSTNWISLANWADTNKYGQQYPTHDWLNYLSGSDIELNSNINWSVGTSTTYPNMRAVAIHELGHGVDLEHTGSSANSIMRTYYSYTHWQNLHADDEQKLVDIYG</sequence>
<dbReference type="SUPFAM" id="SSF55486">
    <property type="entry name" value="Metalloproteases ('zincins'), catalytic domain"/>
    <property type="match status" value="1"/>
</dbReference>
<keyword evidence="7" id="KW-1185">Reference proteome</keyword>
<dbReference type="GO" id="GO:0004222">
    <property type="term" value="F:metalloendopeptidase activity"/>
    <property type="evidence" value="ECO:0007669"/>
    <property type="project" value="InterPro"/>
</dbReference>
<evidence type="ECO:0000256" key="2">
    <source>
        <dbReference type="ARBA" id="ARBA00022723"/>
    </source>
</evidence>
<dbReference type="Pfam" id="PF00413">
    <property type="entry name" value="Peptidase_M10"/>
    <property type="match status" value="1"/>
</dbReference>
<dbReference type="InterPro" id="IPR024079">
    <property type="entry name" value="MetalloPept_cat_dom_sf"/>
</dbReference>
<protein>
    <submittedName>
        <fullName evidence="6">Matrixin domain containing protein</fullName>
    </submittedName>
</protein>
<feature type="domain" description="Peptidase M10 metallopeptidase" evidence="5">
    <location>
        <begin position="120"/>
        <end position="194"/>
    </location>
</feature>
<keyword evidence="4" id="KW-0862">Zinc</keyword>
<dbReference type="GO" id="GO:0006508">
    <property type="term" value="P:proteolysis"/>
    <property type="evidence" value="ECO:0007669"/>
    <property type="project" value="UniProtKB-KW"/>
</dbReference>
<name>A0A081RNV7_9ARCH</name>
<comment type="caution">
    <text evidence="6">The sequence shown here is derived from an EMBL/GenBank/DDBJ whole genome shotgun (WGS) entry which is preliminary data.</text>
</comment>
<dbReference type="PRINTS" id="PR00138">
    <property type="entry name" value="MATRIXIN"/>
</dbReference>
<dbReference type="EMBL" id="JOKN01000007">
    <property type="protein sequence ID" value="KEQ56880.1"/>
    <property type="molecule type" value="Genomic_DNA"/>
</dbReference>
<keyword evidence="1" id="KW-0645">Protease</keyword>
<dbReference type="GO" id="GO:0031012">
    <property type="term" value="C:extracellular matrix"/>
    <property type="evidence" value="ECO:0007669"/>
    <property type="project" value="InterPro"/>
</dbReference>